<name>A0ABS6B782_9NOCA</name>
<dbReference type="EMBL" id="JAHKNI010000009">
    <property type="protein sequence ID" value="MBU3065068.1"/>
    <property type="molecule type" value="Genomic_DNA"/>
</dbReference>
<comment type="caution">
    <text evidence="4">The sequence shown here is derived from an EMBL/GenBank/DDBJ whole genome shotgun (WGS) entry which is preliminary data.</text>
</comment>
<organism evidence="4 5">
    <name type="scientific">Nocardia albiluteola</name>
    <dbReference type="NCBI Taxonomy" id="2842303"/>
    <lineage>
        <taxon>Bacteria</taxon>
        <taxon>Bacillati</taxon>
        <taxon>Actinomycetota</taxon>
        <taxon>Actinomycetes</taxon>
        <taxon>Mycobacteriales</taxon>
        <taxon>Nocardiaceae</taxon>
        <taxon>Nocardia</taxon>
    </lineage>
</organism>
<keyword evidence="1" id="KW-0472">Membrane</keyword>
<keyword evidence="5" id="KW-1185">Reference proteome</keyword>
<evidence type="ECO:0000256" key="2">
    <source>
        <dbReference type="SAM" id="SignalP"/>
    </source>
</evidence>
<keyword evidence="1" id="KW-0812">Transmembrane</keyword>
<keyword evidence="1" id="KW-1133">Transmembrane helix</keyword>
<feature type="transmembrane region" description="Helical" evidence="1">
    <location>
        <begin position="141"/>
        <end position="174"/>
    </location>
</feature>
<dbReference type="Pfam" id="PF26059">
    <property type="entry name" value="DUF8020"/>
    <property type="match status" value="1"/>
</dbReference>
<keyword evidence="2" id="KW-0732">Signal</keyword>
<evidence type="ECO:0000313" key="4">
    <source>
        <dbReference type="EMBL" id="MBU3065068.1"/>
    </source>
</evidence>
<evidence type="ECO:0000256" key="1">
    <source>
        <dbReference type="SAM" id="Phobius"/>
    </source>
</evidence>
<feature type="domain" description="DUF8020" evidence="3">
    <location>
        <begin position="40"/>
        <end position="114"/>
    </location>
</feature>
<proteinExistence type="predicted"/>
<sequence>MRVNKIAATALLAVGATGLTAGIAGAQPVAYTGFHGVDHGVGYTVTPAAGDMGVTTTVAAGRFALAPDARSVTLTDAAGAVVATVPLGLQSAAGIAGLTPHIGNDGRTLTLTPQSATPRTAQAIDDQDTQARKQYNAGVGALIGAGIGAVIGFFLGGVGALVTIPIGAGIGALIGYATP</sequence>
<feature type="signal peptide" evidence="2">
    <location>
        <begin position="1"/>
        <end position="26"/>
    </location>
</feature>
<evidence type="ECO:0000259" key="3">
    <source>
        <dbReference type="Pfam" id="PF26059"/>
    </source>
</evidence>
<dbReference type="Proteomes" id="UP000733379">
    <property type="component" value="Unassembled WGS sequence"/>
</dbReference>
<protein>
    <recommendedName>
        <fullName evidence="3">DUF8020 domain-containing protein</fullName>
    </recommendedName>
</protein>
<reference evidence="4 5" key="1">
    <citation type="submission" date="2021-06" db="EMBL/GenBank/DDBJ databases">
        <title>Actinomycetes sequencing.</title>
        <authorList>
            <person name="Shan Q."/>
        </authorList>
    </citation>
    <scope>NUCLEOTIDE SEQUENCE [LARGE SCALE GENOMIC DNA]</scope>
    <source>
        <strain evidence="4 5">NEAU-G5</strain>
    </source>
</reference>
<dbReference type="RefSeq" id="WP_215920831.1">
    <property type="nucleotide sequence ID" value="NZ_JAHKNI010000009.1"/>
</dbReference>
<dbReference type="InterPro" id="IPR058333">
    <property type="entry name" value="DUF8020"/>
</dbReference>
<evidence type="ECO:0000313" key="5">
    <source>
        <dbReference type="Proteomes" id="UP000733379"/>
    </source>
</evidence>
<accession>A0ABS6B782</accession>
<gene>
    <name evidence="4" type="ORF">KO481_26495</name>
</gene>
<feature type="chain" id="PRO_5045167839" description="DUF8020 domain-containing protein" evidence="2">
    <location>
        <begin position="27"/>
        <end position="179"/>
    </location>
</feature>